<evidence type="ECO:0000256" key="6">
    <source>
        <dbReference type="ARBA" id="ARBA00023136"/>
    </source>
</evidence>
<evidence type="ECO:0000256" key="7">
    <source>
        <dbReference type="SAM" id="Phobius"/>
    </source>
</evidence>
<keyword evidence="6 7" id="KW-0472">Membrane</keyword>
<evidence type="ECO:0000313" key="8">
    <source>
        <dbReference type="EMBL" id="QPC48461.1"/>
    </source>
</evidence>
<accession>A0A7S8CEJ2</accession>
<dbReference type="Proteomes" id="UP000593626">
    <property type="component" value="Chromosome"/>
</dbReference>
<sequence>MESLLLTLMYFGVSIAIILVGVFIFELLTTKYKDWDEILKGNNAVALSIAGKITGISIILGFSIYHSVQLLDTVIWGAIGVVLQMVGYLLFELFTRRFSVEDQLHKGNISVGIISFAVSVGIALVVGASIT</sequence>
<keyword evidence="3" id="KW-1003">Cell membrane</keyword>
<organism evidence="8 9">
    <name type="scientific">Mangrovibacillus cuniculi</name>
    <dbReference type="NCBI Taxonomy" id="2593652"/>
    <lineage>
        <taxon>Bacteria</taxon>
        <taxon>Bacillati</taxon>
        <taxon>Bacillota</taxon>
        <taxon>Bacilli</taxon>
        <taxon>Bacillales</taxon>
        <taxon>Bacillaceae</taxon>
        <taxon>Mangrovibacillus</taxon>
    </lineage>
</organism>
<protein>
    <submittedName>
        <fullName evidence="8">DUF350 domain-containing protein</fullName>
    </submittedName>
</protein>
<evidence type="ECO:0000313" key="9">
    <source>
        <dbReference type="Proteomes" id="UP000593626"/>
    </source>
</evidence>
<comment type="subcellular location">
    <subcellularLocation>
        <location evidence="1">Cell membrane</location>
        <topology evidence="1">Multi-pass membrane protein</topology>
    </subcellularLocation>
</comment>
<feature type="transmembrane region" description="Helical" evidence="7">
    <location>
        <begin position="74"/>
        <end position="95"/>
    </location>
</feature>
<evidence type="ECO:0000256" key="5">
    <source>
        <dbReference type="ARBA" id="ARBA00022989"/>
    </source>
</evidence>
<name>A0A7S8CEJ2_9BACI</name>
<evidence type="ECO:0000256" key="2">
    <source>
        <dbReference type="ARBA" id="ARBA00005779"/>
    </source>
</evidence>
<evidence type="ECO:0000256" key="1">
    <source>
        <dbReference type="ARBA" id="ARBA00004651"/>
    </source>
</evidence>
<evidence type="ECO:0000256" key="3">
    <source>
        <dbReference type="ARBA" id="ARBA00022475"/>
    </source>
</evidence>
<dbReference type="AlphaFoldDB" id="A0A7S8CEJ2"/>
<gene>
    <name evidence="8" type="ORF">G8O30_12955</name>
</gene>
<evidence type="ECO:0000256" key="4">
    <source>
        <dbReference type="ARBA" id="ARBA00022692"/>
    </source>
</evidence>
<feature type="transmembrane region" description="Helical" evidence="7">
    <location>
        <begin position="107"/>
        <end position="130"/>
    </location>
</feature>
<dbReference type="PANTHER" id="PTHR40043">
    <property type="entry name" value="UPF0719 INNER MEMBRANE PROTEIN YJFL"/>
    <property type="match status" value="1"/>
</dbReference>
<dbReference type="RefSeq" id="WP_239674561.1">
    <property type="nucleotide sequence ID" value="NZ_CP049742.1"/>
</dbReference>
<dbReference type="GO" id="GO:0005886">
    <property type="term" value="C:plasma membrane"/>
    <property type="evidence" value="ECO:0007669"/>
    <property type="project" value="UniProtKB-SubCell"/>
</dbReference>
<dbReference type="EMBL" id="CP049742">
    <property type="protein sequence ID" value="QPC48461.1"/>
    <property type="molecule type" value="Genomic_DNA"/>
</dbReference>
<comment type="similarity">
    <text evidence="2">Belongs to the UPF0719 family.</text>
</comment>
<dbReference type="InterPro" id="IPR007140">
    <property type="entry name" value="DUF350"/>
</dbReference>
<feature type="transmembrane region" description="Helical" evidence="7">
    <location>
        <begin position="6"/>
        <end position="28"/>
    </location>
</feature>
<dbReference type="PANTHER" id="PTHR40043:SF1">
    <property type="entry name" value="UPF0719 INNER MEMBRANE PROTEIN YJFL"/>
    <property type="match status" value="1"/>
</dbReference>
<reference evidence="8 9" key="1">
    <citation type="submission" date="2019-07" db="EMBL/GenBank/DDBJ databases">
        <title>Genome sequence of 2 isolates from Red Sea Mangroves.</title>
        <authorList>
            <person name="Sefrji F."/>
            <person name="Michoud G."/>
            <person name="Merlino G."/>
            <person name="Daffonchio D."/>
        </authorList>
    </citation>
    <scope>NUCLEOTIDE SEQUENCE [LARGE SCALE GENOMIC DNA]</scope>
    <source>
        <strain evidence="8 9">R1DC41</strain>
    </source>
</reference>
<keyword evidence="9" id="KW-1185">Reference proteome</keyword>
<proteinExistence type="inferred from homology"/>
<keyword evidence="4 7" id="KW-0812">Transmembrane</keyword>
<feature type="transmembrane region" description="Helical" evidence="7">
    <location>
        <begin position="49"/>
        <end position="68"/>
    </location>
</feature>
<dbReference type="Pfam" id="PF03994">
    <property type="entry name" value="DUF350"/>
    <property type="match status" value="1"/>
</dbReference>
<dbReference type="KEGG" id="mcui:G8O30_12955"/>
<keyword evidence="5 7" id="KW-1133">Transmembrane helix</keyword>